<dbReference type="Proteomes" id="UP000230069">
    <property type="component" value="Unassembled WGS sequence"/>
</dbReference>
<dbReference type="Gene3D" id="3.30.530.20">
    <property type="match status" value="1"/>
</dbReference>
<dbReference type="AlphaFoldDB" id="A0A2G5DF90"/>
<name>A0A2G5DF90_AQUCA</name>
<evidence type="ECO:0000256" key="7">
    <source>
        <dbReference type="ARBA" id="ARBA00023242"/>
    </source>
</evidence>
<dbReference type="InterPro" id="IPR019587">
    <property type="entry name" value="Polyketide_cyclase/dehydratase"/>
</dbReference>
<evidence type="ECO:0000256" key="3">
    <source>
        <dbReference type="ARBA" id="ARBA00008594"/>
    </source>
</evidence>
<evidence type="ECO:0000256" key="4">
    <source>
        <dbReference type="ARBA" id="ARBA00022490"/>
    </source>
</evidence>
<dbReference type="InParanoid" id="A0A2G5DF90"/>
<dbReference type="EMBL" id="KZ305038">
    <property type="protein sequence ID" value="PIA42185.1"/>
    <property type="molecule type" value="Genomic_DNA"/>
</dbReference>
<dbReference type="GO" id="GO:0038023">
    <property type="term" value="F:signaling receptor activity"/>
    <property type="evidence" value="ECO:0007669"/>
    <property type="project" value="TreeGrafter"/>
</dbReference>
<keyword evidence="5" id="KW-0938">Abscisic acid signaling pathway</keyword>
<evidence type="ECO:0000313" key="9">
    <source>
        <dbReference type="EMBL" id="PIA42185.1"/>
    </source>
</evidence>
<comment type="subcellular location">
    <subcellularLocation>
        <location evidence="2">Cytoplasm</location>
    </subcellularLocation>
    <subcellularLocation>
        <location evidence="1">Nucleus</location>
    </subcellularLocation>
</comment>
<dbReference type="InterPro" id="IPR023393">
    <property type="entry name" value="START-like_dom_sf"/>
</dbReference>
<dbReference type="STRING" id="218851.A0A2G5DF90"/>
<organism evidence="9 10">
    <name type="scientific">Aquilegia coerulea</name>
    <name type="common">Rocky mountain columbine</name>
    <dbReference type="NCBI Taxonomy" id="218851"/>
    <lineage>
        <taxon>Eukaryota</taxon>
        <taxon>Viridiplantae</taxon>
        <taxon>Streptophyta</taxon>
        <taxon>Embryophyta</taxon>
        <taxon>Tracheophyta</taxon>
        <taxon>Spermatophyta</taxon>
        <taxon>Magnoliopsida</taxon>
        <taxon>Ranunculales</taxon>
        <taxon>Ranunculaceae</taxon>
        <taxon>Thalictroideae</taxon>
        <taxon>Aquilegia</taxon>
    </lineage>
</organism>
<keyword evidence="7" id="KW-0539">Nucleus</keyword>
<evidence type="ECO:0000313" key="10">
    <source>
        <dbReference type="Proteomes" id="UP000230069"/>
    </source>
</evidence>
<dbReference type="GO" id="GO:0009738">
    <property type="term" value="P:abscisic acid-activated signaling pathway"/>
    <property type="evidence" value="ECO:0007669"/>
    <property type="project" value="UniProtKB-KW"/>
</dbReference>
<evidence type="ECO:0000256" key="6">
    <source>
        <dbReference type="ARBA" id="ARBA00023170"/>
    </source>
</evidence>
<dbReference type="PANTHER" id="PTHR31213:SF82">
    <property type="entry name" value="ABSCISIC ACID RECEPTOR PYL11-RELATED"/>
    <property type="match status" value="1"/>
</dbReference>
<reference evidence="9 10" key="1">
    <citation type="submission" date="2017-09" db="EMBL/GenBank/DDBJ databases">
        <title>WGS assembly of Aquilegia coerulea Goldsmith.</title>
        <authorList>
            <person name="Hodges S."/>
            <person name="Kramer E."/>
            <person name="Nordborg M."/>
            <person name="Tomkins J."/>
            <person name="Borevitz J."/>
            <person name="Derieg N."/>
            <person name="Yan J."/>
            <person name="Mihaltcheva S."/>
            <person name="Hayes R.D."/>
            <person name="Rokhsar D."/>
        </authorList>
    </citation>
    <scope>NUCLEOTIDE SEQUENCE [LARGE SCALE GENOMIC DNA]</scope>
    <source>
        <strain evidence="10">cv. Goldsmith</strain>
    </source>
</reference>
<comment type="similarity">
    <text evidence="3">Belongs to the PYR/PYL/RCAR abscisic acid intracellular receptor family.</text>
</comment>
<gene>
    <name evidence="9" type="ORF">AQUCO_02100211v1</name>
</gene>
<dbReference type="SUPFAM" id="SSF55961">
    <property type="entry name" value="Bet v1-like"/>
    <property type="match status" value="1"/>
</dbReference>
<evidence type="ECO:0000256" key="1">
    <source>
        <dbReference type="ARBA" id="ARBA00004123"/>
    </source>
</evidence>
<keyword evidence="8" id="KW-0650">Protein phosphatase inhibitor</keyword>
<dbReference type="GO" id="GO:0005737">
    <property type="term" value="C:cytoplasm"/>
    <property type="evidence" value="ECO:0007669"/>
    <property type="project" value="UniProtKB-SubCell"/>
</dbReference>
<dbReference type="Pfam" id="PF10604">
    <property type="entry name" value="Polyketide_cyc2"/>
    <property type="match status" value="1"/>
</dbReference>
<protein>
    <recommendedName>
        <fullName evidence="11">Bet v I/Major latex protein domain-containing protein</fullName>
    </recommendedName>
</protein>
<dbReference type="OrthoDB" id="4436220at2759"/>
<keyword evidence="4" id="KW-0963">Cytoplasm</keyword>
<evidence type="ECO:0000256" key="8">
    <source>
        <dbReference type="ARBA" id="ARBA00023272"/>
    </source>
</evidence>
<dbReference type="CDD" id="cd07821">
    <property type="entry name" value="PYR_PYL_RCAR_like"/>
    <property type="match status" value="1"/>
</dbReference>
<accession>A0A2G5DF90</accession>
<evidence type="ECO:0000256" key="5">
    <source>
        <dbReference type="ARBA" id="ARBA00022682"/>
    </source>
</evidence>
<keyword evidence="6" id="KW-0675">Receptor</keyword>
<evidence type="ECO:0000256" key="2">
    <source>
        <dbReference type="ARBA" id="ARBA00004496"/>
    </source>
</evidence>
<keyword evidence="10" id="KW-1185">Reference proteome</keyword>
<evidence type="ECO:0008006" key="11">
    <source>
        <dbReference type="Google" id="ProtNLM"/>
    </source>
</evidence>
<dbReference type="PANTHER" id="PTHR31213">
    <property type="entry name" value="OS08G0374000 PROTEIN-RELATED"/>
    <property type="match status" value="1"/>
</dbReference>
<sequence length="168" mass="18806">MQSPLHGDNIPISPVKCSSVLVQHINAPVSLVWSIVRRFDKPQLYKRFVRTTTMVNGDGNDIGSVRKVQIVSGLPAEVSIERLNLLEDNLHVTSFSIIGGDHRLANYRSTMLVLEKVDETEKTTVMESYTVDVPDGSSKEDTSYFVEKIIRWNLESLAMVAERMTSAP</sequence>
<proteinExistence type="inferred from homology"/>
<dbReference type="InterPro" id="IPR050279">
    <property type="entry name" value="Plant_def-hormone_signal"/>
</dbReference>
<dbReference type="GO" id="GO:0010427">
    <property type="term" value="F:abscisic acid binding"/>
    <property type="evidence" value="ECO:0007669"/>
    <property type="project" value="TreeGrafter"/>
</dbReference>
<dbReference type="GO" id="GO:0005634">
    <property type="term" value="C:nucleus"/>
    <property type="evidence" value="ECO:0007669"/>
    <property type="project" value="UniProtKB-SubCell"/>
</dbReference>
<dbReference type="GO" id="GO:0004864">
    <property type="term" value="F:protein phosphatase inhibitor activity"/>
    <property type="evidence" value="ECO:0007669"/>
    <property type="project" value="UniProtKB-KW"/>
</dbReference>